<evidence type="ECO:0000313" key="3">
    <source>
        <dbReference type="Proteomes" id="UP000037600"/>
    </source>
</evidence>
<dbReference type="AlphaFoldDB" id="A0A0J8JP91"/>
<organism evidence="2 3">
    <name type="scientific">Catenovulum maritimum</name>
    <dbReference type="NCBI Taxonomy" id="1513271"/>
    <lineage>
        <taxon>Bacteria</taxon>
        <taxon>Pseudomonadati</taxon>
        <taxon>Pseudomonadota</taxon>
        <taxon>Gammaproteobacteria</taxon>
        <taxon>Alteromonadales</taxon>
        <taxon>Alteromonadaceae</taxon>
        <taxon>Catenovulum</taxon>
    </lineage>
</organism>
<gene>
    <name evidence="2" type="ORF">XM47_02680</name>
</gene>
<dbReference type="STRING" id="1513271.XM47_02680"/>
<feature type="transmembrane region" description="Helical" evidence="1">
    <location>
        <begin position="90"/>
        <end position="108"/>
    </location>
</feature>
<dbReference type="RefSeq" id="WP_048689304.1">
    <property type="nucleotide sequence ID" value="NZ_KQ130483.1"/>
</dbReference>
<dbReference type="NCBIfam" id="NF037970">
    <property type="entry name" value="vanZ_1"/>
    <property type="match status" value="1"/>
</dbReference>
<evidence type="ECO:0008006" key="4">
    <source>
        <dbReference type="Google" id="ProtNLM"/>
    </source>
</evidence>
<keyword evidence="3" id="KW-1185">Reference proteome</keyword>
<dbReference type="Proteomes" id="UP000037600">
    <property type="component" value="Unassembled WGS sequence"/>
</dbReference>
<keyword evidence="1" id="KW-0812">Transmembrane</keyword>
<keyword evidence="1" id="KW-1133">Transmembrane helix</keyword>
<accession>A0A0J8JP91</accession>
<dbReference type="EMBL" id="LAZL01000003">
    <property type="protein sequence ID" value="KMT66466.1"/>
    <property type="molecule type" value="Genomic_DNA"/>
</dbReference>
<evidence type="ECO:0000313" key="2">
    <source>
        <dbReference type="EMBL" id="KMT66466.1"/>
    </source>
</evidence>
<comment type="caution">
    <text evidence="2">The sequence shown here is derived from an EMBL/GenBank/DDBJ whole genome shotgun (WGS) entry which is preliminary data.</text>
</comment>
<reference evidence="2 3" key="1">
    <citation type="submission" date="2015-04" db="EMBL/GenBank/DDBJ databases">
        <title>Draft Genome Sequence of the Novel Agar-Digesting Marine Bacterium Q1.</title>
        <authorList>
            <person name="Li Y."/>
            <person name="Li D."/>
            <person name="Chen G."/>
            <person name="Du Z."/>
        </authorList>
    </citation>
    <scope>NUCLEOTIDE SEQUENCE [LARGE SCALE GENOMIC DNA]</scope>
    <source>
        <strain evidence="2 3">Q1</strain>
    </source>
</reference>
<feature type="transmembrane region" description="Helical" evidence="1">
    <location>
        <begin position="7"/>
        <end position="28"/>
    </location>
</feature>
<proteinExistence type="predicted"/>
<name>A0A0J8JP91_9ALTE</name>
<sequence length="126" mass="14876">MISKLTLFKLFTLAYFIFTSFLFFKPINIEGTQLFPHFDKLAHCLVFLSLSFLVELCINNNHKQKIVYLACYGALVEIIQGSFFNREMSFLDWLADILGIVIFYFIFFKTKFSCIRLWVMAQLRPC</sequence>
<feature type="transmembrane region" description="Helical" evidence="1">
    <location>
        <begin position="40"/>
        <end position="59"/>
    </location>
</feature>
<protein>
    <recommendedName>
        <fullName evidence="4">VanZ-like domain-containing protein</fullName>
    </recommendedName>
</protein>
<keyword evidence="1" id="KW-0472">Membrane</keyword>
<evidence type="ECO:0000256" key="1">
    <source>
        <dbReference type="SAM" id="Phobius"/>
    </source>
</evidence>
<feature type="transmembrane region" description="Helical" evidence="1">
    <location>
        <begin position="66"/>
        <end position="84"/>
    </location>
</feature>